<sequence>MQFIEWLAALDSTLTAALAATLAGMSLTAASLLANLVKNQVERAEKIRDSFKKQKESWDDGELDGSAKKDASKKIILKYKNQYELAQQGDKALNSVLLAFGAFAVNLVESIAFDPSVEASLGVETRHIKESLAVNYPILIDVGISATTMAIGIGLLIRAAFKINKVGAEQVKILKSPESLD</sequence>
<reference evidence="3" key="1">
    <citation type="journal article" date="2019" name="Int. J. Syst. Evol. Microbiol.">
        <title>The Global Catalogue of Microorganisms (GCM) 10K type strain sequencing project: providing services to taxonomists for standard genome sequencing and annotation.</title>
        <authorList>
            <consortium name="The Broad Institute Genomics Platform"/>
            <consortium name="The Broad Institute Genome Sequencing Center for Infectious Disease"/>
            <person name="Wu L."/>
            <person name="Ma J."/>
        </authorList>
    </citation>
    <scope>NUCLEOTIDE SEQUENCE [LARGE SCALE GENOMIC DNA]</scope>
    <source>
        <strain evidence="3">JCM 18204</strain>
    </source>
</reference>
<protein>
    <recommendedName>
        <fullName evidence="4">DUF2721 domain-containing protein</fullName>
    </recommendedName>
</protein>
<feature type="transmembrane region" description="Helical" evidence="1">
    <location>
        <begin position="133"/>
        <end position="157"/>
    </location>
</feature>
<evidence type="ECO:0000313" key="3">
    <source>
        <dbReference type="Proteomes" id="UP001499959"/>
    </source>
</evidence>
<proteinExistence type="predicted"/>
<organism evidence="2 3">
    <name type="scientific">Lysobacter hankyongensis</name>
    <dbReference type="NCBI Taxonomy" id="1176535"/>
    <lineage>
        <taxon>Bacteria</taxon>
        <taxon>Pseudomonadati</taxon>
        <taxon>Pseudomonadota</taxon>
        <taxon>Gammaproteobacteria</taxon>
        <taxon>Lysobacterales</taxon>
        <taxon>Lysobacteraceae</taxon>
        <taxon>Lysobacter</taxon>
    </lineage>
</organism>
<feature type="transmembrane region" description="Helical" evidence="1">
    <location>
        <begin position="92"/>
        <end position="113"/>
    </location>
</feature>
<evidence type="ECO:0000256" key="1">
    <source>
        <dbReference type="SAM" id="Phobius"/>
    </source>
</evidence>
<keyword evidence="3" id="KW-1185">Reference proteome</keyword>
<comment type="caution">
    <text evidence="2">The sequence shown here is derived from an EMBL/GenBank/DDBJ whole genome shotgun (WGS) entry which is preliminary data.</text>
</comment>
<dbReference type="RefSeq" id="WP_345304618.1">
    <property type="nucleotide sequence ID" value="NZ_BAABJE010000023.1"/>
</dbReference>
<dbReference type="Proteomes" id="UP001499959">
    <property type="component" value="Unassembled WGS sequence"/>
</dbReference>
<evidence type="ECO:0008006" key="4">
    <source>
        <dbReference type="Google" id="ProtNLM"/>
    </source>
</evidence>
<evidence type="ECO:0000313" key="2">
    <source>
        <dbReference type="EMBL" id="GAA4805048.1"/>
    </source>
</evidence>
<keyword evidence="1" id="KW-0472">Membrane</keyword>
<accession>A0ABP9C8B3</accession>
<keyword evidence="1" id="KW-1133">Transmembrane helix</keyword>
<gene>
    <name evidence="2" type="ORF">GCM10023307_34590</name>
</gene>
<dbReference type="EMBL" id="BAABJE010000023">
    <property type="protein sequence ID" value="GAA4805048.1"/>
    <property type="molecule type" value="Genomic_DNA"/>
</dbReference>
<name>A0ABP9C8B3_9GAMM</name>
<keyword evidence="1" id="KW-0812">Transmembrane</keyword>
<feature type="transmembrane region" description="Helical" evidence="1">
    <location>
        <begin position="16"/>
        <end position="37"/>
    </location>
</feature>